<dbReference type="HOGENOM" id="CLU_039613_6_1_9"/>
<dbReference type="InterPro" id="IPR036388">
    <property type="entry name" value="WH-like_DNA-bd_sf"/>
</dbReference>
<dbReference type="AlphaFoldDB" id="A0A089LNL6"/>
<organism evidence="6 7">
    <name type="scientific">Paenibacillus stellifer</name>
    <dbReference type="NCBI Taxonomy" id="169760"/>
    <lineage>
        <taxon>Bacteria</taxon>
        <taxon>Bacillati</taxon>
        <taxon>Bacillota</taxon>
        <taxon>Bacilli</taxon>
        <taxon>Bacillales</taxon>
        <taxon>Paenibacillaceae</taxon>
        <taxon>Paenibacillus</taxon>
    </lineage>
</organism>
<dbReference type="GO" id="GO:0003700">
    <property type="term" value="F:DNA-binding transcription factor activity"/>
    <property type="evidence" value="ECO:0007669"/>
    <property type="project" value="InterPro"/>
</dbReference>
<dbReference type="SUPFAM" id="SSF53850">
    <property type="entry name" value="Periplasmic binding protein-like II"/>
    <property type="match status" value="1"/>
</dbReference>
<dbReference type="KEGG" id="pste:PSTEL_04285"/>
<protein>
    <submittedName>
        <fullName evidence="6">Transcriptional regulator</fullName>
    </submittedName>
</protein>
<dbReference type="PANTHER" id="PTHR30126:SF40">
    <property type="entry name" value="HTH-TYPE TRANSCRIPTIONAL REGULATOR GLTR"/>
    <property type="match status" value="1"/>
</dbReference>
<evidence type="ECO:0000256" key="4">
    <source>
        <dbReference type="ARBA" id="ARBA00023163"/>
    </source>
</evidence>
<evidence type="ECO:0000256" key="3">
    <source>
        <dbReference type="ARBA" id="ARBA00023125"/>
    </source>
</evidence>
<evidence type="ECO:0000313" key="6">
    <source>
        <dbReference type="EMBL" id="AIQ62442.1"/>
    </source>
</evidence>
<accession>A0A089LNL6</accession>
<dbReference type="SUPFAM" id="SSF46785">
    <property type="entry name" value="Winged helix' DNA-binding domain"/>
    <property type="match status" value="1"/>
</dbReference>
<evidence type="ECO:0000256" key="2">
    <source>
        <dbReference type="ARBA" id="ARBA00023015"/>
    </source>
</evidence>
<dbReference type="Pfam" id="PF03466">
    <property type="entry name" value="LysR_substrate"/>
    <property type="match status" value="1"/>
</dbReference>
<sequence length="290" mass="33243">MTIRHLKIFVTVYDERSMTVAGRKLFISQPTVSQAIHELESMYKVVLFERLSRKLYPTSTGEKLYQYANHIIKLIDGMEESLREDSIKKKLFIGANYTAGTVLINTCIEQFKILNPSSEIKVVVNKSSVITNMLRKNELDLAVIEELDNPSDLIQDIFYDDKIVIVADPEYHLFEKKVITANDIANEPLLLREKGTGVRDLFESKMSQLGLFISPYWESTSAVALINATKNKFGITVLPFQIVKEYIASGELKELKVEGLEQNRKLAIVYHKNKFFTDAIQDFIRICHQI</sequence>
<dbReference type="GO" id="GO:0000976">
    <property type="term" value="F:transcription cis-regulatory region binding"/>
    <property type="evidence" value="ECO:0007669"/>
    <property type="project" value="TreeGrafter"/>
</dbReference>
<comment type="similarity">
    <text evidence="1">Belongs to the LysR transcriptional regulatory family.</text>
</comment>
<evidence type="ECO:0000259" key="5">
    <source>
        <dbReference type="PROSITE" id="PS50931"/>
    </source>
</evidence>
<dbReference type="Gene3D" id="3.40.190.290">
    <property type="match status" value="1"/>
</dbReference>
<keyword evidence="2" id="KW-0805">Transcription regulation</keyword>
<dbReference type="STRING" id="169760.PSTEL_04285"/>
<keyword evidence="7" id="KW-1185">Reference proteome</keyword>
<dbReference type="Pfam" id="PF00126">
    <property type="entry name" value="HTH_1"/>
    <property type="match status" value="1"/>
</dbReference>
<name>A0A089LNL6_9BACL</name>
<reference evidence="6 7" key="1">
    <citation type="submission" date="2014-08" db="EMBL/GenBank/DDBJ databases">
        <title>Comparative genomics of the Paenibacillus odorifer group.</title>
        <authorList>
            <person name="den Bakker H.C."/>
            <person name="Tsai Y.-C."/>
            <person name="Martin N."/>
            <person name="Korlach J."/>
            <person name="Wiedmann M."/>
        </authorList>
    </citation>
    <scope>NUCLEOTIDE SEQUENCE [LARGE SCALE GENOMIC DNA]</scope>
    <source>
        <strain evidence="6 7">DSM 14472</strain>
    </source>
</reference>
<dbReference type="InterPro" id="IPR000847">
    <property type="entry name" value="LysR_HTH_N"/>
</dbReference>
<evidence type="ECO:0000256" key="1">
    <source>
        <dbReference type="ARBA" id="ARBA00009437"/>
    </source>
</evidence>
<dbReference type="Gene3D" id="1.10.10.10">
    <property type="entry name" value="Winged helix-like DNA-binding domain superfamily/Winged helix DNA-binding domain"/>
    <property type="match status" value="1"/>
</dbReference>
<gene>
    <name evidence="6" type="ORF">PSTEL_04285</name>
</gene>
<keyword evidence="3" id="KW-0238">DNA-binding</keyword>
<proteinExistence type="inferred from homology"/>
<dbReference type="OrthoDB" id="9803735at2"/>
<feature type="domain" description="HTH lysR-type" evidence="5">
    <location>
        <begin position="1"/>
        <end position="58"/>
    </location>
</feature>
<dbReference type="PANTHER" id="PTHR30126">
    <property type="entry name" value="HTH-TYPE TRANSCRIPTIONAL REGULATOR"/>
    <property type="match status" value="1"/>
</dbReference>
<keyword evidence="4" id="KW-0804">Transcription</keyword>
<dbReference type="FunFam" id="1.10.10.10:FF:000001">
    <property type="entry name" value="LysR family transcriptional regulator"/>
    <property type="match status" value="1"/>
</dbReference>
<dbReference type="PRINTS" id="PR00039">
    <property type="entry name" value="HTHLYSR"/>
</dbReference>
<dbReference type="Proteomes" id="UP000029507">
    <property type="component" value="Chromosome"/>
</dbReference>
<dbReference type="PROSITE" id="PS50931">
    <property type="entry name" value="HTH_LYSR"/>
    <property type="match status" value="1"/>
</dbReference>
<dbReference type="InterPro" id="IPR036390">
    <property type="entry name" value="WH_DNA-bd_sf"/>
</dbReference>
<dbReference type="InterPro" id="IPR005119">
    <property type="entry name" value="LysR_subst-bd"/>
</dbReference>
<dbReference type="EMBL" id="CP009286">
    <property type="protein sequence ID" value="AIQ62442.1"/>
    <property type="molecule type" value="Genomic_DNA"/>
</dbReference>
<evidence type="ECO:0000313" key="7">
    <source>
        <dbReference type="Proteomes" id="UP000029507"/>
    </source>
</evidence>